<dbReference type="InterPro" id="IPR006162">
    <property type="entry name" value="Ppantetheine_attach_site"/>
</dbReference>
<dbReference type="EMBL" id="JAGPNL010000001">
    <property type="protein sequence ID" value="MBQ0825061.1"/>
    <property type="molecule type" value="Genomic_DNA"/>
</dbReference>
<dbReference type="GO" id="GO:0031177">
    <property type="term" value="F:phosphopantetheine binding"/>
    <property type="evidence" value="ECO:0007669"/>
    <property type="project" value="InterPro"/>
</dbReference>
<evidence type="ECO:0000259" key="3">
    <source>
        <dbReference type="PROSITE" id="PS50075"/>
    </source>
</evidence>
<sequence length="81" mass="8734">MTTDDLMSVMRAAAGQDENVDLDGDILDVPFADLGYDSLALLETAARLEREHGVRLTDDLVTTARTPRGFLALVNEGLEVG</sequence>
<dbReference type="PROSITE" id="PS00012">
    <property type="entry name" value="PHOSPHOPANTETHEINE"/>
    <property type="match status" value="1"/>
</dbReference>
<dbReference type="Pfam" id="PF00550">
    <property type="entry name" value="PP-binding"/>
    <property type="match status" value="1"/>
</dbReference>
<keyword evidence="2" id="KW-0597">Phosphoprotein</keyword>
<dbReference type="GO" id="GO:0017000">
    <property type="term" value="P:antibiotic biosynthetic process"/>
    <property type="evidence" value="ECO:0007669"/>
    <property type="project" value="UniProtKB-ARBA"/>
</dbReference>
<dbReference type="Gene3D" id="1.10.1200.10">
    <property type="entry name" value="ACP-like"/>
    <property type="match status" value="1"/>
</dbReference>
<evidence type="ECO:0000256" key="2">
    <source>
        <dbReference type="ARBA" id="ARBA00022553"/>
    </source>
</evidence>
<comment type="caution">
    <text evidence="4">The sequence shown here is derived from an EMBL/GenBank/DDBJ whole genome shotgun (WGS) entry which is preliminary data.</text>
</comment>
<evidence type="ECO:0000313" key="5">
    <source>
        <dbReference type="Proteomes" id="UP000677875"/>
    </source>
</evidence>
<organism evidence="4 5">
    <name type="scientific">Streptomyces tagetis</name>
    <dbReference type="NCBI Taxonomy" id="2820809"/>
    <lineage>
        <taxon>Bacteria</taxon>
        <taxon>Bacillati</taxon>
        <taxon>Actinomycetota</taxon>
        <taxon>Actinomycetes</taxon>
        <taxon>Kitasatosporales</taxon>
        <taxon>Streptomycetaceae</taxon>
        <taxon>Streptomyces</taxon>
    </lineage>
</organism>
<name>A0A940XBH8_9ACTN</name>
<reference evidence="4" key="1">
    <citation type="submission" date="2021-04" db="EMBL/GenBank/DDBJ databases">
        <title>Genome seq and assembly of Streptomyces sp. RG38.</title>
        <authorList>
            <person name="Chhetri G."/>
        </authorList>
    </citation>
    <scope>NUCLEOTIDE SEQUENCE</scope>
    <source>
        <strain evidence="4">RG38</strain>
    </source>
</reference>
<evidence type="ECO:0000256" key="1">
    <source>
        <dbReference type="ARBA" id="ARBA00022450"/>
    </source>
</evidence>
<dbReference type="Proteomes" id="UP000677875">
    <property type="component" value="Unassembled WGS sequence"/>
</dbReference>
<evidence type="ECO:0000313" key="4">
    <source>
        <dbReference type="EMBL" id="MBQ0825061.1"/>
    </source>
</evidence>
<dbReference type="RefSeq" id="WP_210867771.1">
    <property type="nucleotide sequence ID" value="NZ_JAGPNL010000001.1"/>
</dbReference>
<gene>
    <name evidence="4" type="ORF">J5Y05_00825</name>
</gene>
<accession>A0A940XBH8</accession>
<dbReference type="InterPro" id="IPR020806">
    <property type="entry name" value="PKS_PP-bd"/>
</dbReference>
<feature type="domain" description="Carrier" evidence="3">
    <location>
        <begin position="1"/>
        <end position="78"/>
    </location>
</feature>
<dbReference type="SMART" id="SM00823">
    <property type="entry name" value="PKS_PP"/>
    <property type="match status" value="1"/>
</dbReference>
<keyword evidence="5" id="KW-1185">Reference proteome</keyword>
<dbReference type="PROSITE" id="PS50075">
    <property type="entry name" value="CARRIER"/>
    <property type="match status" value="1"/>
</dbReference>
<keyword evidence="1" id="KW-0596">Phosphopantetheine</keyword>
<dbReference type="InterPro" id="IPR009081">
    <property type="entry name" value="PP-bd_ACP"/>
</dbReference>
<proteinExistence type="predicted"/>
<dbReference type="InterPro" id="IPR036736">
    <property type="entry name" value="ACP-like_sf"/>
</dbReference>
<dbReference type="AlphaFoldDB" id="A0A940XBH8"/>
<dbReference type="SUPFAM" id="SSF47336">
    <property type="entry name" value="ACP-like"/>
    <property type="match status" value="1"/>
</dbReference>
<protein>
    <submittedName>
        <fullName evidence="4">Acyl carrier protein</fullName>
    </submittedName>
</protein>